<proteinExistence type="predicted"/>
<evidence type="ECO:0000313" key="3">
    <source>
        <dbReference type="Proteomes" id="UP001155483"/>
    </source>
</evidence>
<gene>
    <name evidence="2" type="ORF">OCK74_21925</name>
</gene>
<sequence>METYNTGKSYRVVKKNTAYNRHTNESGKTTQENEGKEQSSASTESRVVYTGKDLLDMNIKEIPKLWDPLLQQKGLAGLTGSSDCGKSILLRQLAIAIATKQKTFLGYPLNVRFGRAICICSEDDAPGIAALLNKQAGHLERDCLKNLHFIFDCENLSERINKLLSIKKADLVVLDVWSDTFTGNPNNWAEVRNNLARLKRIADVHGCLIVLLHHTVKNSEKQAPDKSKLNGSQAIEAKLRSLLELRNGAVENERILYVLKNNSMSNKEKSNGLVLELNSQSLNFSFTGKKLSKSGENNNKTYDINIWMPLMIALRDEEGLSFENARKKLVEKHTEEEVPGLTWFKNNYKSFGGQSSTTEES</sequence>
<dbReference type="AlphaFoldDB" id="A0A9X3B986"/>
<keyword evidence="2" id="KW-0547">Nucleotide-binding</keyword>
<dbReference type="RefSeq" id="WP_279299232.1">
    <property type="nucleotide sequence ID" value="NZ_JAOTIF010000023.1"/>
</dbReference>
<keyword evidence="2" id="KW-0347">Helicase</keyword>
<dbReference type="Pfam" id="PF13481">
    <property type="entry name" value="AAA_25"/>
    <property type="match status" value="1"/>
</dbReference>
<evidence type="ECO:0000313" key="2">
    <source>
        <dbReference type="EMBL" id="MCU7551795.1"/>
    </source>
</evidence>
<keyword evidence="3" id="KW-1185">Reference proteome</keyword>
<dbReference type="Proteomes" id="UP001155483">
    <property type="component" value="Unassembled WGS sequence"/>
</dbReference>
<reference evidence="2" key="2">
    <citation type="submission" date="2023-04" db="EMBL/GenBank/DDBJ databases">
        <title>Paracnuella aquatica gen. nov., sp. nov., a member of the family Chitinophagaceae isolated from a hot spring.</title>
        <authorList>
            <person name="Wang C."/>
        </authorList>
    </citation>
    <scope>NUCLEOTIDE SEQUENCE</scope>
    <source>
        <strain evidence="2">LB-8</strain>
    </source>
</reference>
<dbReference type="SUPFAM" id="SSF52540">
    <property type="entry name" value="P-loop containing nucleoside triphosphate hydrolases"/>
    <property type="match status" value="1"/>
</dbReference>
<dbReference type="EMBL" id="JAOTIF010000023">
    <property type="protein sequence ID" value="MCU7551795.1"/>
    <property type="molecule type" value="Genomic_DNA"/>
</dbReference>
<dbReference type="InterPro" id="IPR027417">
    <property type="entry name" value="P-loop_NTPase"/>
</dbReference>
<name>A0A9X3B986_9BACT</name>
<feature type="compositionally biased region" description="Polar residues" evidence="1">
    <location>
        <begin position="17"/>
        <end position="30"/>
    </location>
</feature>
<evidence type="ECO:0000256" key="1">
    <source>
        <dbReference type="SAM" id="MobiDB-lite"/>
    </source>
</evidence>
<protein>
    <submittedName>
        <fullName evidence="2">Helicase RepA family protein</fullName>
    </submittedName>
</protein>
<dbReference type="GO" id="GO:0004386">
    <property type="term" value="F:helicase activity"/>
    <property type="evidence" value="ECO:0007669"/>
    <property type="project" value="UniProtKB-KW"/>
</dbReference>
<accession>A0A9X3B986</accession>
<organism evidence="2 3">
    <name type="scientific">Paraflavisolibacter caeni</name>
    <dbReference type="NCBI Taxonomy" id="2982496"/>
    <lineage>
        <taxon>Bacteria</taxon>
        <taxon>Pseudomonadati</taxon>
        <taxon>Bacteroidota</taxon>
        <taxon>Chitinophagia</taxon>
        <taxon>Chitinophagales</taxon>
        <taxon>Chitinophagaceae</taxon>
        <taxon>Paraflavisolibacter</taxon>
    </lineage>
</organism>
<dbReference type="Gene3D" id="3.40.50.300">
    <property type="entry name" value="P-loop containing nucleotide triphosphate hydrolases"/>
    <property type="match status" value="1"/>
</dbReference>
<comment type="caution">
    <text evidence="2">The sequence shown here is derived from an EMBL/GenBank/DDBJ whole genome shotgun (WGS) entry which is preliminary data.</text>
</comment>
<keyword evidence="2" id="KW-0067">ATP-binding</keyword>
<feature type="region of interest" description="Disordered" evidence="1">
    <location>
        <begin position="15"/>
        <end position="45"/>
    </location>
</feature>
<keyword evidence="2" id="KW-0378">Hydrolase</keyword>
<reference evidence="2" key="1">
    <citation type="submission" date="2022-09" db="EMBL/GenBank/DDBJ databases">
        <authorList>
            <person name="Yuan C."/>
            <person name="Ke Z."/>
        </authorList>
    </citation>
    <scope>NUCLEOTIDE SEQUENCE</scope>
    <source>
        <strain evidence="2">LB-8</strain>
    </source>
</reference>